<dbReference type="InterPro" id="IPR012338">
    <property type="entry name" value="Beta-lactam/transpept-like"/>
</dbReference>
<protein>
    <submittedName>
        <fullName evidence="2">Esterase EstB</fullName>
        <ecNumber evidence="2">3.1.1.-</ecNumber>
    </submittedName>
</protein>
<dbReference type="GO" id="GO:0016787">
    <property type="term" value="F:hydrolase activity"/>
    <property type="evidence" value="ECO:0007669"/>
    <property type="project" value="UniProtKB-KW"/>
</dbReference>
<organism evidence="2 3">
    <name type="scientific">Thalassoglobus polymorphus</name>
    <dbReference type="NCBI Taxonomy" id="2527994"/>
    <lineage>
        <taxon>Bacteria</taxon>
        <taxon>Pseudomonadati</taxon>
        <taxon>Planctomycetota</taxon>
        <taxon>Planctomycetia</taxon>
        <taxon>Planctomycetales</taxon>
        <taxon>Planctomycetaceae</taxon>
        <taxon>Thalassoglobus</taxon>
    </lineage>
</organism>
<reference evidence="2 3" key="1">
    <citation type="submission" date="2019-02" db="EMBL/GenBank/DDBJ databases">
        <title>Deep-cultivation of Planctomycetes and their phenomic and genomic characterization uncovers novel biology.</title>
        <authorList>
            <person name="Wiegand S."/>
            <person name="Jogler M."/>
            <person name="Boedeker C."/>
            <person name="Pinto D."/>
            <person name="Vollmers J."/>
            <person name="Rivas-Marin E."/>
            <person name="Kohn T."/>
            <person name="Peeters S.H."/>
            <person name="Heuer A."/>
            <person name="Rast P."/>
            <person name="Oberbeckmann S."/>
            <person name="Bunk B."/>
            <person name="Jeske O."/>
            <person name="Meyerdierks A."/>
            <person name="Storesund J.E."/>
            <person name="Kallscheuer N."/>
            <person name="Luecker S."/>
            <person name="Lage O.M."/>
            <person name="Pohl T."/>
            <person name="Merkel B.J."/>
            <person name="Hornburger P."/>
            <person name="Mueller R.-W."/>
            <person name="Bruemmer F."/>
            <person name="Labrenz M."/>
            <person name="Spormann A.M."/>
            <person name="Op den Camp H."/>
            <person name="Overmann J."/>
            <person name="Amann R."/>
            <person name="Jetten M.S.M."/>
            <person name="Mascher T."/>
            <person name="Medema M.H."/>
            <person name="Devos D.P."/>
            <person name="Kaster A.-K."/>
            <person name="Ovreas L."/>
            <person name="Rohde M."/>
            <person name="Galperin M.Y."/>
            <person name="Jogler C."/>
        </authorList>
    </citation>
    <scope>NUCLEOTIDE SEQUENCE [LARGE SCALE GENOMIC DNA]</scope>
    <source>
        <strain evidence="2 3">Mal48</strain>
    </source>
</reference>
<keyword evidence="3" id="KW-1185">Reference proteome</keyword>
<sequence length="374" mass="41107">MPANHQFPRTIEIVSEGIANKLHLGMQVYVSQAGDVIGDFAIGMNREDEVLTPETLCSWLSSGKPITAAAVFQLIETGKLSLTDRVSSIIPEFAARGKEEVTVAHLLTHTGGLRPVSSGWPHKSWDEIVAKTNNTPLRKDWTPGENAAYDPALSWFILGEILQRLEGKPIDQIVRQNILEPLDMVDCWMVVPKHLYLAYGDRIGVLHTIVDQKFRPTQGHEEVACRSASPGGSMRGPISQLGNFYEMMLQGGVSRSGRQILSPESISQMTSRQRVGMFDLTFQHKLDFGYGLIVNSNRYGAETVPYGFGRYASEDSYGHGGAQSSIGFADPEHQLVVAAVANGCPGERLHNERFRELNSAIYEDLGLSGSNHEG</sequence>
<dbReference type="AlphaFoldDB" id="A0A517QPF8"/>
<evidence type="ECO:0000259" key="1">
    <source>
        <dbReference type="Pfam" id="PF00144"/>
    </source>
</evidence>
<dbReference type="OrthoDB" id="9770183at2"/>
<name>A0A517QPF8_9PLAN</name>
<proteinExistence type="predicted"/>
<dbReference type="InterPro" id="IPR050789">
    <property type="entry name" value="Diverse_Enzym_Activities"/>
</dbReference>
<feature type="domain" description="Beta-lactamase-related" evidence="1">
    <location>
        <begin position="15"/>
        <end position="355"/>
    </location>
</feature>
<dbReference type="PANTHER" id="PTHR43283">
    <property type="entry name" value="BETA-LACTAMASE-RELATED"/>
    <property type="match status" value="1"/>
</dbReference>
<dbReference type="Gene3D" id="3.40.710.10">
    <property type="entry name" value="DD-peptidase/beta-lactamase superfamily"/>
    <property type="match status" value="1"/>
</dbReference>
<evidence type="ECO:0000313" key="2">
    <source>
        <dbReference type="EMBL" id="QDT33484.1"/>
    </source>
</evidence>
<dbReference type="RefSeq" id="WP_145199854.1">
    <property type="nucleotide sequence ID" value="NZ_CP036267.1"/>
</dbReference>
<accession>A0A517QPF8</accession>
<dbReference type="Pfam" id="PF00144">
    <property type="entry name" value="Beta-lactamase"/>
    <property type="match status" value="1"/>
</dbReference>
<dbReference type="Proteomes" id="UP000315724">
    <property type="component" value="Chromosome"/>
</dbReference>
<dbReference type="KEGG" id="tpol:Mal48_27370"/>
<gene>
    <name evidence="2" type="primary">estB_2</name>
    <name evidence="2" type="ORF">Mal48_27370</name>
</gene>
<keyword evidence="2" id="KW-0378">Hydrolase</keyword>
<evidence type="ECO:0000313" key="3">
    <source>
        <dbReference type="Proteomes" id="UP000315724"/>
    </source>
</evidence>
<dbReference type="InterPro" id="IPR001466">
    <property type="entry name" value="Beta-lactam-related"/>
</dbReference>
<dbReference type="SUPFAM" id="SSF56601">
    <property type="entry name" value="beta-lactamase/transpeptidase-like"/>
    <property type="match status" value="1"/>
</dbReference>
<dbReference type="EC" id="3.1.1.-" evidence="2"/>
<dbReference type="EMBL" id="CP036267">
    <property type="protein sequence ID" value="QDT33484.1"/>
    <property type="molecule type" value="Genomic_DNA"/>
</dbReference>